<evidence type="ECO:0000259" key="1">
    <source>
        <dbReference type="Pfam" id="PF13358"/>
    </source>
</evidence>
<dbReference type="AlphaFoldDB" id="A0A1H8HDT9"/>
<dbReference type="InterPro" id="IPR038717">
    <property type="entry name" value="Tc1-like_DDE_dom"/>
</dbReference>
<accession>A0A1H8HDT9</accession>
<keyword evidence="2" id="KW-0378">Hydrolase</keyword>
<dbReference type="EMBL" id="FOCT01000005">
    <property type="protein sequence ID" value="SEN54421.1"/>
    <property type="molecule type" value="Genomic_DNA"/>
</dbReference>
<name>A0A1H8HDT9_9PROT</name>
<organism evidence="2 3">
    <name type="scientific">Nitrosospira multiformis</name>
    <dbReference type="NCBI Taxonomy" id="1231"/>
    <lineage>
        <taxon>Bacteria</taxon>
        <taxon>Pseudomonadati</taxon>
        <taxon>Pseudomonadota</taxon>
        <taxon>Betaproteobacteria</taxon>
        <taxon>Nitrosomonadales</taxon>
        <taxon>Nitrosomonadaceae</taxon>
        <taxon>Nitrosospira</taxon>
    </lineage>
</organism>
<reference evidence="2 3" key="1">
    <citation type="submission" date="2016-10" db="EMBL/GenBank/DDBJ databases">
        <authorList>
            <person name="de Groot N.N."/>
        </authorList>
    </citation>
    <scope>NUCLEOTIDE SEQUENCE [LARGE SCALE GENOMIC DNA]</scope>
    <source>
        <strain evidence="2 3">Nl18</strain>
    </source>
</reference>
<dbReference type="Proteomes" id="UP000183898">
    <property type="component" value="Unassembled WGS sequence"/>
</dbReference>
<evidence type="ECO:0000313" key="2">
    <source>
        <dbReference type="EMBL" id="SEN54421.1"/>
    </source>
</evidence>
<keyword evidence="2" id="KW-0255">Endonuclease</keyword>
<feature type="domain" description="Tc1-like transposase DDE" evidence="1">
    <location>
        <begin position="1"/>
        <end position="53"/>
    </location>
</feature>
<dbReference type="GO" id="GO:0004519">
    <property type="term" value="F:endonuclease activity"/>
    <property type="evidence" value="ECO:0007669"/>
    <property type="project" value="UniProtKB-KW"/>
</dbReference>
<sequence length="88" mass="10282">MITIVINQGKARWMIIEETFNSDKLIEFLKAQIRDASRKAFLILDNLRVHQQTGQSLAWTARVIISFPVSVFPSCSKKFEYYSYQTSY</sequence>
<protein>
    <submittedName>
        <fullName evidence="2">DDE superfamily endonuclease</fullName>
    </submittedName>
</protein>
<dbReference type="Pfam" id="PF13358">
    <property type="entry name" value="DDE_3"/>
    <property type="match status" value="1"/>
</dbReference>
<gene>
    <name evidence="2" type="ORF">SAMN05216404_105111</name>
</gene>
<keyword evidence="2" id="KW-0540">Nuclease</keyword>
<evidence type="ECO:0000313" key="3">
    <source>
        <dbReference type="Proteomes" id="UP000183898"/>
    </source>
</evidence>
<proteinExistence type="predicted"/>